<accession>A0A1U7LTD5</accession>
<dbReference type="Proteomes" id="UP000186594">
    <property type="component" value="Unassembled WGS sequence"/>
</dbReference>
<feature type="compositionally biased region" description="Low complexity" evidence="1">
    <location>
        <begin position="30"/>
        <end position="45"/>
    </location>
</feature>
<comment type="caution">
    <text evidence="2">The sequence shown here is derived from an EMBL/GenBank/DDBJ whole genome shotgun (WGS) entry which is preliminary data.</text>
</comment>
<gene>
    <name evidence="2" type="ORF">NEOLI_003571</name>
</gene>
<evidence type="ECO:0000313" key="2">
    <source>
        <dbReference type="EMBL" id="OLL25930.1"/>
    </source>
</evidence>
<evidence type="ECO:0000256" key="1">
    <source>
        <dbReference type="SAM" id="MobiDB-lite"/>
    </source>
</evidence>
<evidence type="ECO:0000313" key="3">
    <source>
        <dbReference type="Proteomes" id="UP000186594"/>
    </source>
</evidence>
<feature type="region of interest" description="Disordered" evidence="1">
    <location>
        <begin position="1"/>
        <end position="49"/>
    </location>
</feature>
<sequence>MSNKISQRSVANNNGSPQPRVLKLDHSTSRKLSSSSPPASEQHSPQISHSHLIKEYSSDSFNALESLHLHLLSRIAEMDFKISSCSALIEIYYHASIPKKECNSTLTSKRNTLIVDQGNYAGLQAQATVKRTTRRPHKANAQKPLTPLAAQKTASNKFLIPKERHSPVINRLRDNLGKVRDLSRQFEPKTLPRMTLYVNTPKTALLKKGDSSGQKKSVSFILTREYTKFESHHAQEQVDNKIESTKLKEDEFETISLTESDCSPDFKEAIITIPTEQAKTPSLTHSLSPKAGLATPPLQLLSMPQSPFAAEPDIDDILFQLEVKPIPVRHPEASSINSFGDDEIFDRPNSSHSPLTVSSTSSTFAITSSVPSPLSHPRSNSKVSELREMYFEMMDNTLIRQDTDLAIPKSEEKSLSQESSCIYQQC</sequence>
<keyword evidence="3" id="KW-1185">Reference proteome</keyword>
<proteinExistence type="predicted"/>
<dbReference type="AlphaFoldDB" id="A0A1U7LTD5"/>
<protein>
    <submittedName>
        <fullName evidence="2">Uncharacterized protein</fullName>
    </submittedName>
</protein>
<reference evidence="2 3" key="1">
    <citation type="submission" date="2016-04" db="EMBL/GenBank/DDBJ databases">
        <title>Evolutionary innovation and constraint leading to complex multicellularity in the Ascomycota.</title>
        <authorList>
            <person name="Cisse O."/>
            <person name="Nguyen A."/>
            <person name="Hewitt D.A."/>
            <person name="Jedd G."/>
            <person name="Stajich J.E."/>
        </authorList>
    </citation>
    <scope>NUCLEOTIDE SEQUENCE [LARGE SCALE GENOMIC DNA]</scope>
    <source>
        <strain evidence="2 3">DAH-3</strain>
    </source>
</reference>
<dbReference type="EMBL" id="LXFE01000281">
    <property type="protein sequence ID" value="OLL25930.1"/>
    <property type="molecule type" value="Genomic_DNA"/>
</dbReference>
<feature type="compositionally biased region" description="Polar residues" evidence="1">
    <location>
        <begin position="1"/>
        <end position="17"/>
    </location>
</feature>
<name>A0A1U7LTD5_NEOID</name>
<organism evidence="2 3">
    <name type="scientific">Neolecta irregularis (strain DAH-3)</name>
    <dbReference type="NCBI Taxonomy" id="1198029"/>
    <lineage>
        <taxon>Eukaryota</taxon>
        <taxon>Fungi</taxon>
        <taxon>Dikarya</taxon>
        <taxon>Ascomycota</taxon>
        <taxon>Taphrinomycotina</taxon>
        <taxon>Neolectales</taxon>
        <taxon>Neolectaceae</taxon>
        <taxon>Neolecta</taxon>
    </lineage>
</organism>